<protein>
    <recommendedName>
        <fullName evidence="3">DNA topoisomerase (ATP-hydrolyzing)</fullName>
        <ecNumber evidence="3">5.6.2.2</ecNumber>
    </recommendedName>
</protein>
<name>A0ABZ0UNY1_9RICK</name>
<keyword evidence="10" id="KW-1185">Reference proteome</keyword>
<dbReference type="NCBIfam" id="TIGR01063">
    <property type="entry name" value="gyrA"/>
    <property type="match status" value="1"/>
</dbReference>
<evidence type="ECO:0000256" key="7">
    <source>
        <dbReference type="PROSITE-ProRule" id="PRU01384"/>
    </source>
</evidence>
<dbReference type="PANTHER" id="PTHR43493:SF5">
    <property type="entry name" value="DNA GYRASE SUBUNIT A, CHLOROPLASTIC_MITOCHONDRIAL"/>
    <property type="match status" value="1"/>
</dbReference>
<dbReference type="Gene3D" id="3.90.199.10">
    <property type="entry name" value="Topoisomerase II, domain 5"/>
    <property type="match status" value="1"/>
</dbReference>
<dbReference type="Pfam" id="PF03989">
    <property type="entry name" value="DNA_gyraseA_C"/>
    <property type="match status" value="6"/>
</dbReference>
<evidence type="ECO:0000256" key="6">
    <source>
        <dbReference type="ARBA" id="ARBA00023235"/>
    </source>
</evidence>
<evidence type="ECO:0000259" key="8">
    <source>
        <dbReference type="PROSITE" id="PS52040"/>
    </source>
</evidence>
<evidence type="ECO:0000313" key="9">
    <source>
        <dbReference type="EMBL" id="WPX97840.1"/>
    </source>
</evidence>
<dbReference type="SMART" id="SM00434">
    <property type="entry name" value="TOP4c"/>
    <property type="match status" value="1"/>
</dbReference>
<comment type="similarity">
    <text evidence="2">Belongs to the type II topoisomerase GyrA/ParC subunit family.</text>
</comment>
<dbReference type="SUPFAM" id="SSF56719">
    <property type="entry name" value="Type II DNA topoisomerase"/>
    <property type="match status" value="1"/>
</dbReference>
<dbReference type="EMBL" id="CP110343">
    <property type="protein sequence ID" value="WPX97840.1"/>
    <property type="molecule type" value="Genomic_DNA"/>
</dbReference>
<evidence type="ECO:0000256" key="4">
    <source>
        <dbReference type="ARBA" id="ARBA00023029"/>
    </source>
</evidence>
<dbReference type="InterPro" id="IPR013758">
    <property type="entry name" value="Topo_IIA_A/C_ab"/>
</dbReference>
<evidence type="ECO:0000256" key="2">
    <source>
        <dbReference type="ARBA" id="ARBA00008263"/>
    </source>
</evidence>
<dbReference type="InterPro" id="IPR013757">
    <property type="entry name" value="Topo_IIA_A_a_sf"/>
</dbReference>
<feature type="domain" description="Topo IIA-type catalytic" evidence="8">
    <location>
        <begin position="38"/>
        <end position="529"/>
    </location>
</feature>
<dbReference type="Gene3D" id="3.30.1360.40">
    <property type="match status" value="1"/>
</dbReference>
<evidence type="ECO:0000313" key="10">
    <source>
        <dbReference type="Proteomes" id="UP001325140"/>
    </source>
</evidence>
<dbReference type="EC" id="5.6.2.2" evidence="3"/>
<dbReference type="RefSeq" id="WP_323722488.1">
    <property type="nucleotide sequence ID" value="NZ_CP110343.1"/>
</dbReference>
<proteinExistence type="inferred from homology"/>
<keyword evidence="4 7" id="KW-0799">Topoisomerase</keyword>
<evidence type="ECO:0000256" key="1">
    <source>
        <dbReference type="ARBA" id="ARBA00000185"/>
    </source>
</evidence>
<dbReference type="PROSITE" id="PS52040">
    <property type="entry name" value="TOPO_IIA"/>
    <property type="match status" value="1"/>
</dbReference>
<dbReference type="Gene3D" id="2.120.10.90">
    <property type="entry name" value="DNA gyrase/topoisomerase IV, subunit A, C-terminal"/>
    <property type="match status" value="1"/>
</dbReference>
<evidence type="ECO:0000256" key="3">
    <source>
        <dbReference type="ARBA" id="ARBA00012895"/>
    </source>
</evidence>
<accession>A0ABZ0UNY1</accession>
<dbReference type="Proteomes" id="UP001325140">
    <property type="component" value="Chromosome"/>
</dbReference>
<comment type="catalytic activity">
    <reaction evidence="1 7">
        <text>ATP-dependent breakage, passage and rejoining of double-stranded DNA.</text>
        <dbReference type="EC" id="5.6.2.2"/>
    </reaction>
</comment>
<keyword evidence="5 7" id="KW-0238">DNA-binding</keyword>
<dbReference type="Pfam" id="PF00521">
    <property type="entry name" value="DNA_topoisoIV"/>
    <property type="match status" value="1"/>
</dbReference>
<reference evidence="9" key="1">
    <citation type="submission" date="2022-10" db="EMBL/GenBank/DDBJ databases">
        <title>Host association and intracellularity evolved multiple times independently in the Rickettsiales.</title>
        <authorList>
            <person name="Castelli M."/>
            <person name="Nardi T."/>
            <person name="Gammuto L."/>
            <person name="Bellinzona G."/>
            <person name="Sabaneyeva E."/>
            <person name="Potekhin A."/>
            <person name="Serra V."/>
            <person name="Petroni G."/>
            <person name="Sassera D."/>
        </authorList>
    </citation>
    <scope>NUCLEOTIDE SEQUENCE [LARGE SCALE GENOMIC DNA]</scope>
    <source>
        <strain evidence="9">US_Bl 11III1</strain>
    </source>
</reference>
<organism evidence="9 10">
    <name type="scientific">Candidatus Fokinia crypta</name>
    <dbReference type="NCBI Taxonomy" id="1920990"/>
    <lineage>
        <taxon>Bacteria</taxon>
        <taxon>Pseudomonadati</taxon>
        <taxon>Pseudomonadota</taxon>
        <taxon>Alphaproteobacteria</taxon>
        <taxon>Rickettsiales</taxon>
        <taxon>Candidatus Midichloriaceae</taxon>
        <taxon>Candidatus Fokinia</taxon>
    </lineage>
</organism>
<dbReference type="SUPFAM" id="SSF101904">
    <property type="entry name" value="GyrA/ParC C-terminal domain-like"/>
    <property type="match status" value="1"/>
</dbReference>
<dbReference type="CDD" id="cd00187">
    <property type="entry name" value="TOP4c"/>
    <property type="match status" value="1"/>
</dbReference>
<evidence type="ECO:0000256" key="5">
    <source>
        <dbReference type="ARBA" id="ARBA00023125"/>
    </source>
</evidence>
<keyword evidence="6 7" id="KW-0413">Isomerase</keyword>
<dbReference type="NCBIfam" id="NF004043">
    <property type="entry name" value="PRK05560.1"/>
    <property type="match status" value="1"/>
</dbReference>
<dbReference type="InterPro" id="IPR035516">
    <property type="entry name" value="Gyrase/topoIV_suA_C"/>
</dbReference>
<dbReference type="NCBIfam" id="NF004044">
    <property type="entry name" value="PRK05561.1"/>
    <property type="match status" value="1"/>
</dbReference>
<dbReference type="Gene3D" id="1.10.268.10">
    <property type="entry name" value="Topoisomerase, domain 3"/>
    <property type="match status" value="1"/>
</dbReference>
<dbReference type="InterPro" id="IPR050220">
    <property type="entry name" value="Type_II_DNA_Topoisomerases"/>
</dbReference>
<dbReference type="InterPro" id="IPR002205">
    <property type="entry name" value="Topo_IIA_dom_A"/>
</dbReference>
<gene>
    <name evidence="9" type="ORF">Fokcrypt_00362</name>
</gene>
<dbReference type="PANTHER" id="PTHR43493">
    <property type="entry name" value="DNA GYRASE/TOPOISOMERASE SUBUNIT A"/>
    <property type="match status" value="1"/>
</dbReference>
<dbReference type="InterPro" id="IPR013760">
    <property type="entry name" value="Topo_IIA-like_dom_sf"/>
</dbReference>
<feature type="active site" description="O-(5'-phospho-DNA)-tyrosine intermediate" evidence="7">
    <location>
        <position position="126"/>
    </location>
</feature>
<sequence>MKGSVEKIEHNSVNVSIDLEMREAYLNYAMSVIVSRSLPDARDGLKPVHRRILYSMSEQNNNWNRPYRKSARIVGEVLGKYHPHGDTAIYDAYVRMAQPFSLYKTLIDGQGNFGSIDGDSPAQMRYTEGRLQKISNLYLLADIDKDTVAFKDNYDNSEKEPTVLPARFPNLLVNGASGIAVGMATNIPPHNVLEVLDACLAYIENPDITIQEIVSKYIPAPDFPTGCKIIDYDKCYNAMLTGRGSITIRGKTHIEENGNRASIVITEIPYQTNKAEFVKTMEVLARDKVIDGIAEIRDESNKLGIRVVVELRREAAAEVVLNHLYKHTVLETYFAINMLALYNGRPTILNVLNVIKIFVEFRQEVVTRRSRFLLNKASSQAHVIFGLLMCIDNISRVIEIIRGSRDVSIARERLLAEKWSFNYSGDLTTLTKVLNIQNYEDGVYTLSQQQCKAILDMRLQRLTGLEKQKVAEEFEALISEIRFHLEILNSHSVLMEEIKNEILIVRNDLNDSRKTEITQMRSNMSEDDFFSKEDVVVLLTKSGYIKRTSLQHYKDQRRGGKGKSGVSTYEDDSLSEILVTTTHHNLLFFSNAGHVYMLKVYKVPATTLQSTGRAIANFISLRPDEKITNVISVDREVFLEGARGMYLCFCTSRGSIKRNNLLDFKNIPSGGKIAIKLDGDDYLVGVSLCSENQYIMLSTKMGKSVCFPVSNLRVFKGRASEGVKGVRLVKKNDSVISMCMLPGIDIDYSIKSSYLKIPSDIRIRMSEESQNGGDITELAKSALEKYWTYSECNEVEVEVEVEVTDECENEITRDNELVGDVEQEDGELQSIVTRIDGDITVDKLIELVLHEKFLLSISSNGYGKRTSSYEYRVTGRNVGGVVNMDVGRAYVVGVLPIKDTDSVILACNSGKVIRLSVDSVRVTGRNAKGVRVVSLEKNDHVVSACSISSSLGEQDELNDAMDKSEN</sequence>
<dbReference type="InterPro" id="IPR006691">
    <property type="entry name" value="GyrA/parC_rep"/>
</dbReference>